<evidence type="ECO:0000256" key="1">
    <source>
        <dbReference type="SAM" id="MobiDB-lite"/>
    </source>
</evidence>
<gene>
    <name evidence="2" type="ORF">EUGRSUZ_H01720</name>
</gene>
<dbReference type="EMBL" id="KK198760">
    <property type="protein sequence ID" value="KCW59101.1"/>
    <property type="molecule type" value="Genomic_DNA"/>
</dbReference>
<dbReference type="AlphaFoldDB" id="A0A059AZN3"/>
<feature type="compositionally biased region" description="Basic and acidic residues" evidence="1">
    <location>
        <begin position="48"/>
        <end position="61"/>
    </location>
</feature>
<sequence length="73" mass="8561">MVFHEHKNEIEFDTAWLVIFYYQHIVDLLLLLDDNSVTQPKHKVNRSTKGEKKSLSSKDEPSIQLYMISSPAR</sequence>
<dbReference type="InParanoid" id="A0A059AZN3"/>
<accession>A0A059AZN3</accession>
<feature type="region of interest" description="Disordered" evidence="1">
    <location>
        <begin position="40"/>
        <end position="73"/>
    </location>
</feature>
<name>A0A059AZN3_EUCGR</name>
<organism evidence="2">
    <name type="scientific">Eucalyptus grandis</name>
    <name type="common">Flooded gum</name>
    <dbReference type="NCBI Taxonomy" id="71139"/>
    <lineage>
        <taxon>Eukaryota</taxon>
        <taxon>Viridiplantae</taxon>
        <taxon>Streptophyta</taxon>
        <taxon>Embryophyta</taxon>
        <taxon>Tracheophyta</taxon>
        <taxon>Spermatophyta</taxon>
        <taxon>Magnoliopsida</taxon>
        <taxon>eudicotyledons</taxon>
        <taxon>Gunneridae</taxon>
        <taxon>Pentapetalae</taxon>
        <taxon>rosids</taxon>
        <taxon>malvids</taxon>
        <taxon>Myrtales</taxon>
        <taxon>Myrtaceae</taxon>
        <taxon>Myrtoideae</taxon>
        <taxon>Eucalypteae</taxon>
        <taxon>Eucalyptus</taxon>
    </lineage>
</organism>
<protein>
    <submittedName>
        <fullName evidence="2">Uncharacterized protein</fullName>
    </submittedName>
</protein>
<proteinExistence type="predicted"/>
<evidence type="ECO:0000313" key="2">
    <source>
        <dbReference type="EMBL" id="KCW59101.1"/>
    </source>
</evidence>
<reference evidence="2" key="1">
    <citation type="submission" date="2013-07" db="EMBL/GenBank/DDBJ databases">
        <title>The genome of Eucalyptus grandis.</title>
        <authorList>
            <person name="Schmutz J."/>
            <person name="Hayes R."/>
            <person name="Myburg A."/>
            <person name="Tuskan G."/>
            <person name="Grattapaglia D."/>
            <person name="Rokhsar D.S."/>
        </authorList>
    </citation>
    <scope>NUCLEOTIDE SEQUENCE</scope>
    <source>
        <tissue evidence="2">Leaf extractions</tissue>
    </source>
</reference>
<dbReference type="Gramene" id="KCW59101">
    <property type="protein sequence ID" value="KCW59101"/>
    <property type="gene ID" value="EUGRSUZ_H01720"/>
</dbReference>